<keyword evidence="1" id="KW-0472">Membrane</keyword>
<feature type="transmembrane region" description="Helical" evidence="1">
    <location>
        <begin position="229"/>
        <end position="248"/>
    </location>
</feature>
<accession>A0A7S0L926</accession>
<keyword evidence="1" id="KW-1133">Transmembrane helix</keyword>
<feature type="transmembrane region" description="Helical" evidence="1">
    <location>
        <begin position="206"/>
        <end position="224"/>
    </location>
</feature>
<name>A0A7S0L926_9EUKA</name>
<feature type="transmembrane region" description="Helical" evidence="1">
    <location>
        <begin position="12"/>
        <end position="31"/>
    </location>
</feature>
<feature type="transmembrane region" description="Helical" evidence="1">
    <location>
        <begin position="254"/>
        <end position="274"/>
    </location>
</feature>
<gene>
    <name evidence="2" type="ORF">CPEL01642_LOCUS6485</name>
</gene>
<dbReference type="EMBL" id="HBEY01013419">
    <property type="protein sequence ID" value="CAD8603150.1"/>
    <property type="molecule type" value="Transcribed_RNA"/>
</dbReference>
<feature type="transmembrane region" description="Helical" evidence="1">
    <location>
        <begin position="94"/>
        <end position="116"/>
    </location>
</feature>
<dbReference type="AlphaFoldDB" id="A0A7S0L926"/>
<sequence>MCWSAEVSLGFAMLGFACAALLFFAGTVAEATKPPPEGTWRASIHRHYKPAAKWHALIVANIAMVELCECVVWLSGPGTLAGDTQQPCPMVNAIATHALFVFGFMNWVWIMPLWGLRSSDSDRAQYRQLTAAGVISAIGFTARIILGGFGFAADAPSAHAALGVDFWESTPLFAYNASLPVSTCSFRTLGVYPHLYWRFATSEQPWLPNGFIWLTLAILPLLCYQPRDLAAILAVWGIGTFLLPTILLTPGEAMSLYCWLGFGFEFIFLLEPVARSVRRRQRRWPE</sequence>
<protein>
    <submittedName>
        <fullName evidence="2">Uncharacterized protein</fullName>
    </submittedName>
</protein>
<feature type="transmembrane region" description="Helical" evidence="1">
    <location>
        <begin position="128"/>
        <end position="153"/>
    </location>
</feature>
<organism evidence="2">
    <name type="scientific">Coccolithus braarudii</name>
    <dbReference type="NCBI Taxonomy" id="221442"/>
    <lineage>
        <taxon>Eukaryota</taxon>
        <taxon>Haptista</taxon>
        <taxon>Haptophyta</taxon>
        <taxon>Prymnesiophyceae</taxon>
        <taxon>Coccolithales</taxon>
        <taxon>Coccolithaceae</taxon>
        <taxon>Coccolithus</taxon>
    </lineage>
</organism>
<evidence type="ECO:0000256" key="1">
    <source>
        <dbReference type="SAM" id="Phobius"/>
    </source>
</evidence>
<keyword evidence="1" id="KW-0812">Transmembrane</keyword>
<evidence type="ECO:0000313" key="2">
    <source>
        <dbReference type="EMBL" id="CAD8603150.1"/>
    </source>
</evidence>
<reference evidence="2" key="1">
    <citation type="submission" date="2021-01" db="EMBL/GenBank/DDBJ databases">
        <authorList>
            <person name="Corre E."/>
            <person name="Pelletier E."/>
            <person name="Niang G."/>
            <person name="Scheremetjew M."/>
            <person name="Finn R."/>
            <person name="Kale V."/>
            <person name="Holt S."/>
            <person name="Cochrane G."/>
            <person name="Meng A."/>
            <person name="Brown T."/>
            <person name="Cohen L."/>
        </authorList>
    </citation>
    <scope>NUCLEOTIDE SEQUENCE</scope>
    <source>
        <strain evidence="2">PLY182g</strain>
    </source>
</reference>
<proteinExistence type="predicted"/>